<organism evidence="2 3">
    <name type="scientific">Nocardioides mangrovicus</name>
    <dbReference type="NCBI Taxonomy" id="2478913"/>
    <lineage>
        <taxon>Bacteria</taxon>
        <taxon>Bacillati</taxon>
        <taxon>Actinomycetota</taxon>
        <taxon>Actinomycetes</taxon>
        <taxon>Propionibacteriales</taxon>
        <taxon>Nocardioidaceae</taxon>
        <taxon>Nocardioides</taxon>
    </lineage>
</organism>
<comment type="caution">
    <text evidence="2">The sequence shown here is derived from an EMBL/GenBank/DDBJ whole genome shotgun (WGS) entry which is preliminary data.</text>
</comment>
<feature type="transmembrane region" description="Helical" evidence="1">
    <location>
        <begin position="70"/>
        <end position="90"/>
    </location>
</feature>
<name>A0A3L8P8J0_9ACTN</name>
<keyword evidence="1" id="KW-1133">Transmembrane helix</keyword>
<dbReference type="RefSeq" id="WP_121804489.1">
    <property type="nucleotide sequence ID" value="NZ_RDBE01000001.1"/>
</dbReference>
<protein>
    <recommendedName>
        <fullName evidence="4">DUF1440 domain-containing protein</fullName>
    </recommendedName>
</protein>
<sequence>MPVRLDARTVAREIALGYLTGTAGTAAMTTTTALEKRLRSTQDLPVDYDATDHVVDAASTVLGYRPRSEAGARALFLLTHWGYGSAMAIAHRLLVRRLGRPGAAGAFFAGVQTMAFVLFPVAGDTPPPSRWRRDVLASSVAQHLVYAVAVAEVDRRLTQTGRR</sequence>
<proteinExistence type="predicted"/>
<evidence type="ECO:0000256" key="1">
    <source>
        <dbReference type="SAM" id="Phobius"/>
    </source>
</evidence>
<gene>
    <name evidence="2" type="ORF">D9V37_02300</name>
</gene>
<dbReference type="AlphaFoldDB" id="A0A3L8P8J0"/>
<evidence type="ECO:0000313" key="2">
    <source>
        <dbReference type="EMBL" id="RLV50808.1"/>
    </source>
</evidence>
<dbReference type="OrthoDB" id="3696946at2"/>
<dbReference type="EMBL" id="RDBE01000001">
    <property type="protein sequence ID" value="RLV50808.1"/>
    <property type="molecule type" value="Genomic_DNA"/>
</dbReference>
<keyword evidence="1" id="KW-0812">Transmembrane</keyword>
<evidence type="ECO:0000313" key="3">
    <source>
        <dbReference type="Proteomes" id="UP000281708"/>
    </source>
</evidence>
<accession>A0A3L8P8J0</accession>
<dbReference type="Proteomes" id="UP000281708">
    <property type="component" value="Unassembled WGS sequence"/>
</dbReference>
<keyword evidence="1" id="KW-0472">Membrane</keyword>
<keyword evidence="3" id="KW-1185">Reference proteome</keyword>
<reference evidence="2 3" key="1">
    <citation type="submission" date="2018-10" db="EMBL/GenBank/DDBJ databases">
        <title>Marmoricola sp. 4Q3S-7 whole genome shotgun sequence.</title>
        <authorList>
            <person name="Li F."/>
        </authorList>
    </citation>
    <scope>NUCLEOTIDE SEQUENCE [LARGE SCALE GENOMIC DNA]</scope>
    <source>
        <strain evidence="2 3">4Q3S-7</strain>
    </source>
</reference>
<feature type="transmembrane region" description="Helical" evidence="1">
    <location>
        <begin position="102"/>
        <end position="123"/>
    </location>
</feature>
<evidence type="ECO:0008006" key="4">
    <source>
        <dbReference type="Google" id="ProtNLM"/>
    </source>
</evidence>